<dbReference type="Gene3D" id="3.60.10.10">
    <property type="entry name" value="Endonuclease/exonuclease/phosphatase"/>
    <property type="match status" value="1"/>
</dbReference>
<evidence type="ECO:0000313" key="4">
    <source>
        <dbReference type="Proteomes" id="UP001219518"/>
    </source>
</evidence>
<dbReference type="PANTHER" id="PTHR47642:SF7">
    <property type="entry name" value="ATP-DEPENDENT DNA HELICASE PIF1"/>
    <property type="match status" value="1"/>
</dbReference>
<dbReference type="AlphaFoldDB" id="A0AAE1LRW5"/>
<comment type="catalytic activity">
    <reaction evidence="1">
        <text>ATP + H2O = ADP + phosphate + H(+)</text>
        <dbReference type="Rhea" id="RHEA:13065"/>
        <dbReference type="ChEBI" id="CHEBI:15377"/>
        <dbReference type="ChEBI" id="CHEBI:15378"/>
        <dbReference type="ChEBI" id="CHEBI:30616"/>
        <dbReference type="ChEBI" id="CHEBI:43474"/>
        <dbReference type="ChEBI" id="CHEBI:456216"/>
        <dbReference type="EC" id="5.6.2.3"/>
    </reaction>
</comment>
<keyword evidence="1" id="KW-0067">ATP-binding</keyword>
<reference evidence="3" key="1">
    <citation type="submission" date="2021-07" db="EMBL/GenBank/DDBJ databases">
        <authorList>
            <person name="Catto M.A."/>
            <person name="Jacobson A."/>
            <person name="Kennedy G."/>
            <person name="Labadie P."/>
            <person name="Hunt B.G."/>
            <person name="Srinivasan R."/>
        </authorList>
    </citation>
    <scope>NUCLEOTIDE SEQUENCE</scope>
    <source>
        <strain evidence="3">PL_HMW_Pooled</strain>
        <tissue evidence="3">Head</tissue>
    </source>
</reference>
<dbReference type="GO" id="GO:0006310">
    <property type="term" value="P:DNA recombination"/>
    <property type="evidence" value="ECO:0007669"/>
    <property type="project" value="UniProtKB-KW"/>
</dbReference>
<keyword evidence="1" id="KW-0227">DNA damage</keyword>
<keyword evidence="1" id="KW-0378">Hydrolase</keyword>
<dbReference type="Proteomes" id="UP001219518">
    <property type="component" value="Unassembled WGS sequence"/>
</dbReference>
<keyword evidence="1" id="KW-0233">DNA recombination</keyword>
<dbReference type="InterPro" id="IPR027417">
    <property type="entry name" value="P-loop_NTPase"/>
</dbReference>
<sequence length="1176" mass="135444">MLLWLQNAPIYESGNRNSRRAVCKFIDSIISCSSSELSEDLRACQTHRHSHTCTKRNGSDECRFGIPYLPMKNTKILEPLSEDLSRNEKNYYNKLLEKIRSTLNSEEVMSMDFDEFLKTIDLEEKEYIQVLRSSLKNPQIFIRRDPKDILISPFSPKLISLMRSNQNIQFVLDAFGAACYVIDYINKTDKGMSNLMRDILQEVRENNESIKQGLRMISNTFHNNSELCIQEACYNILQLHMSECSEECIFIPTFPPNERVKLVKSQEKLESLEDDSTDIFEGGLLDHYVNRPNTLSLITLAEFAAQYRFSTSPTKHSLKLKRNKGYITKRTKPRVIRYRNYHYELEPDNYLREHLMLYHPWKNESKDILQQDIEKLFKEHKDSIQKVKSLFNSLQDEVMALALEEAEDREIIEDRENPLDMPVFDFDSYTLNDSLTKADIQTEFGTEIERENPVKFITPSKVPQADFQHLHEKLNTDQRDFVYHLSYHFQTSDEQILYFLTGGAGVGKSLTISVIYQTLTRILNASPDSNPDKPKVLLCAYTGKAAFNIKGQTLHSAFKLVPNQKNLNELSASVSNSLATELHHVKLIIIDEISMVSQHILDMIDKRLRHLFNPNKSFGGISILAVGDFYQLRPVFGTALYNSKCSNPYDEIFDKRLWSKFKVFRLTKIMRQDDKHFQKALNHLAKGKLTKSDVQLFKSRTYKSVPEDKELKNATHLFSRNVDVNSHNIESLQKIEGSTIECKASDIITGTGSTLARRQLLYSLENSTIQDTLGIPHTILLKVKAKYMITYNIDTEDGLCNGATGILKQIDFGTNAEGNQKPLQLWIQFDDADVGHTARKKMSCVMNHKNIPNTWTPITPVAVTVKRRKTGTLKVVRKQFPLTLAHAITIHKSQGLTLPKVVVHIKGRISRDLLYVSFSRATHINGLYIIGNFTPPSKVEKDSPLGYEVQRWKKHKVQPQFKFLRYHAVSCKQIIYHNVQSLRKHIGLVQNDEVFTKSDIILLGETWSVPTDDFAIDSFKLICHTTAEIRRPNGVSIYVKENMCHLISDYESFSISDDCGNIDAAYIIIEDTLIAAVYIKPKTKIGLWIELLKHLQLLHYKNFIFMGDVNINYLKRHKSKPFEDLLKVHNLTVQNTKTVTTHFGTLLDWICCNNSLNTGTYVSYFSYHYPIWTSKI</sequence>
<keyword evidence="4" id="KW-1185">Reference proteome</keyword>
<dbReference type="PANTHER" id="PTHR47642">
    <property type="entry name" value="ATP-DEPENDENT DNA HELICASE"/>
    <property type="match status" value="1"/>
</dbReference>
<dbReference type="SUPFAM" id="SSF56219">
    <property type="entry name" value="DNase I-like"/>
    <property type="match status" value="1"/>
</dbReference>
<comment type="similarity">
    <text evidence="1">Belongs to the helicase family.</text>
</comment>
<dbReference type="GO" id="GO:0000723">
    <property type="term" value="P:telomere maintenance"/>
    <property type="evidence" value="ECO:0007669"/>
    <property type="project" value="InterPro"/>
</dbReference>
<evidence type="ECO:0000259" key="2">
    <source>
        <dbReference type="Pfam" id="PF05970"/>
    </source>
</evidence>
<accession>A0AAE1LRW5</accession>
<dbReference type="SUPFAM" id="SSF52540">
    <property type="entry name" value="P-loop containing nucleoside triphosphate hydrolases"/>
    <property type="match status" value="2"/>
</dbReference>
<dbReference type="InterPro" id="IPR051055">
    <property type="entry name" value="PIF1_helicase"/>
</dbReference>
<keyword evidence="1" id="KW-0234">DNA repair</keyword>
<dbReference type="GO" id="GO:0043139">
    <property type="term" value="F:5'-3' DNA helicase activity"/>
    <property type="evidence" value="ECO:0007669"/>
    <property type="project" value="UniProtKB-EC"/>
</dbReference>
<organism evidence="3 4">
    <name type="scientific">Frankliniella fusca</name>
    <dbReference type="NCBI Taxonomy" id="407009"/>
    <lineage>
        <taxon>Eukaryota</taxon>
        <taxon>Metazoa</taxon>
        <taxon>Ecdysozoa</taxon>
        <taxon>Arthropoda</taxon>
        <taxon>Hexapoda</taxon>
        <taxon>Insecta</taxon>
        <taxon>Pterygota</taxon>
        <taxon>Neoptera</taxon>
        <taxon>Paraneoptera</taxon>
        <taxon>Thysanoptera</taxon>
        <taxon>Terebrantia</taxon>
        <taxon>Thripoidea</taxon>
        <taxon>Thripidae</taxon>
        <taxon>Frankliniella</taxon>
    </lineage>
</organism>
<dbReference type="Pfam" id="PF05970">
    <property type="entry name" value="PIF1"/>
    <property type="match status" value="1"/>
</dbReference>
<dbReference type="EMBL" id="JAHWGI010001401">
    <property type="protein sequence ID" value="KAK3929495.1"/>
    <property type="molecule type" value="Genomic_DNA"/>
</dbReference>
<dbReference type="GO" id="GO:0006281">
    <property type="term" value="P:DNA repair"/>
    <property type="evidence" value="ECO:0007669"/>
    <property type="project" value="UniProtKB-KW"/>
</dbReference>
<name>A0AAE1LRW5_9NEOP</name>
<dbReference type="InterPro" id="IPR010285">
    <property type="entry name" value="DNA_helicase_pif1-like_DEAD"/>
</dbReference>
<dbReference type="GO" id="GO:0016787">
    <property type="term" value="F:hydrolase activity"/>
    <property type="evidence" value="ECO:0007669"/>
    <property type="project" value="UniProtKB-KW"/>
</dbReference>
<feature type="domain" description="DNA helicase Pif1-like DEAD-box helicase" evidence="2">
    <location>
        <begin position="474"/>
        <end position="689"/>
    </location>
</feature>
<dbReference type="InterPro" id="IPR036691">
    <property type="entry name" value="Endo/exonu/phosph_ase_sf"/>
</dbReference>
<dbReference type="CDD" id="cd18809">
    <property type="entry name" value="SF1_C_RecD"/>
    <property type="match status" value="1"/>
</dbReference>
<dbReference type="Gene3D" id="3.40.50.300">
    <property type="entry name" value="P-loop containing nucleotide triphosphate hydrolases"/>
    <property type="match status" value="2"/>
</dbReference>
<reference evidence="3" key="2">
    <citation type="journal article" date="2023" name="BMC Genomics">
        <title>Pest status, molecular evolution, and epigenetic factors derived from the genome assembly of Frankliniella fusca, a thysanopteran phytovirus vector.</title>
        <authorList>
            <person name="Catto M.A."/>
            <person name="Labadie P.E."/>
            <person name="Jacobson A.L."/>
            <person name="Kennedy G.G."/>
            <person name="Srinivasan R."/>
            <person name="Hunt B.G."/>
        </authorList>
    </citation>
    <scope>NUCLEOTIDE SEQUENCE</scope>
    <source>
        <strain evidence="3">PL_HMW_Pooled</strain>
    </source>
</reference>
<evidence type="ECO:0000313" key="3">
    <source>
        <dbReference type="EMBL" id="KAK3929495.1"/>
    </source>
</evidence>
<evidence type="ECO:0000256" key="1">
    <source>
        <dbReference type="RuleBase" id="RU363044"/>
    </source>
</evidence>
<dbReference type="EC" id="5.6.2.3" evidence="1"/>
<keyword evidence="1 3" id="KW-0347">Helicase</keyword>
<comment type="caution">
    <text evidence="3">The sequence shown here is derived from an EMBL/GenBank/DDBJ whole genome shotgun (WGS) entry which is preliminary data.</text>
</comment>
<gene>
    <name evidence="3" type="ORF">KUF71_003502</name>
</gene>
<protein>
    <recommendedName>
        <fullName evidence="1">ATP-dependent DNA helicase</fullName>
        <ecNumber evidence="1">5.6.2.3</ecNumber>
    </recommendedName>
</protein>
<dbReference type="GO" id="GO:0005524">
    <property type="term" value="F:ATP binding"/>
    <property type="evidence" value="ECO:0007669"/>
    <property type="project" value="UniProtKB-KW"/>
</dbReference>
<comment type="cofactor">
    <cofactor evidence="1">
        <name>Mg(2+)</name>
        <dbReference type="ChEBI" id="CHEBI:18420"/>
    </cofactor>
</comment>
<proteinExistence type="inferred from homology"/>
<keyword evidence="1" id="KW-0547">Nucleotide-binding</keyword>